<dbReference type="AlphaFoldDB" id="A0A1J4JXN9"/>
<dbReference type="EMBL" id="MLAK01000816">
    <property type="protein sequence ID" value="OHT03755.1"/>
    <property type="molecule type" value="Genomic_DNA"/>
</dbReference>
<organism evidence="1 2">
    <name type="scientific">Tritrichomonas foetus</name>
    <dbReference type="NCBI Taxonomy" id="1144522"/>
    <lineage>
        <taxon>Eukaryota</taxon>
        <taxon>Metamonada</taxon>
        <taxon>Parabasalia</taxon>
        <taxon>Tritrichomonadida</taxon>
        <taxon>Tritrichomonadidae</taxon>
        <taxon>Tritrichomonas</taxon>
    </lineage>
</organism>
<accession>A0A1J4JXN9</accession>
<evidence type="ECO:0000313" key="2">
    <source>
        <dbReference type="Proteomes" id="UP000179807"/>
    </source>
</evidence>
<evidence type="ECO:0000313" key="1">
    <source>
        <dbReference type="EMBL" id="OHT03755.1"/>
    </source>
</evidence>
<reference evidence="1" key="1">
    <citation type="submission" date="2016-10" db="EMBL/GenBank/DDBJ databases">
        <authorList>
            <person name="Benchimol M."/>
            <person name="Almeida L.G."/>
            <person name="Vasconcelos A.T."/>
            <person name="Perreira-Neves A."/>
            <person name="Rosa I.A."/>
            <person name="Tasca T."/>
            <person name="Bogo M.R."/>
            <person name="de Souza W."/>
        </authorList>
    </citation>
    <scope>NUCLEOTIDE SEQUENCE [LARGE SCALE GENOMIC DNA]</scope>
    <source>
        <strain evidence="1">K</strain>
    </source>
</reference>
<gene>
    <name evidence="1" type="ORF">TRFO_06598</name>
</gene>
<proteinExistence type="predicted"/>
<sequence>MKKRINIKVTMFRLEQNARTMVLNDIPVADIITYVNDKYNMKIPEKYFPLLLIPSNNNKSTPYIYKILPLNESLYKYSFLHIKELVLLMYPPTVNLRIHTYNDQFETFDFNSKLSSQEMLKIICPALNYHDTAAYNLYLDPHFHILLTSNKALVETDPSRNDLYLYRKYWTKNIIEYSNNNEKDFMYFQSIEMVENTKFQVREYGRNERQEISVLYIVEKVHLKAIYPPIKKTSPIPKWMQKKSISKFINNNLDKYSAITFDVRRDIFINILSNNEYFGSQMWTVKCILPISKSLKESEYTLVLSQNFLSFYKKRLKVCKYKLPIPEIIRWKVLDETFILTILNTKNVNIPNDLTVINIKSRDIMAIYSNITIYINYLTNLITKESEKTPNKSKYTQRKGTFILDKIMPPKSQDPIECDLQCVIAKRESNNMTKDFEMFYNIDDIVKPEKFVKTNYLVGKKRSSVRSSSLIIGKLKDDTPQISEIKENDNTLNHRTVSQMMNMYHNENNLLIDKNNLTDDANVNDHSILQSNTDDLIIDIENITVRYKEYGSLNTHLFLLPINSKIPDLLAFLKENNISKELSDLSDYKLLFGSRKRGFAEHLLNTDFSEYMNYNKFSIVAFPNHYKLKIHCSDEYITTRVFQWNSTPLDIIESICNKTLHINQRYCFALYWNDSDSVKAFPMERPISEINPFASEVWLRRRYWISSMLQYNTENDIQFNYIQAKYIFYHRYSSDLYDVSPHLSVMKTINSLMQEIFILPKWFIPSNIPIEILNERNLLSMKKRFIELCIEDKFFGSLVCDIECKVNDLPANIITFTEDLIILKFNNEFVDGQSYKDVKKCELYGTETLIIEFETSLMWKIRSKYTSVISEHIKFYIKYL</sequence>
<protein>
    <submittedName>
        <fullName evidence="1">Uncharacterized protein</fullName>
    </submittedName>
</protein>
<name>A0A1J4JXN9_9EUKA</name>
<dbReference type="GeneID" id="94827894"/>
<comment type="caution">
    <text evidence="1">The sequence shown here is derived from an EMBL/GenBank/DDBJ whole genome shotgun (WGS) entry which is preliminary data.</text>
</comment>
<keyword evidence="2" id="KW-1185">Reference proteome</keyword>
<dbReference type="Proteomes" id="UP000179807">
    <property type="component" value="Unassembled WGS sequence"/>
</dbReference>
<dbReference type="RefSeq" id="XP_068356891.1">
    <property type="nucleotide sequence ID" value="XM_068493190.1"/>
</dbReference>
<dbReference type="VEuPathDB" id="TrichDB:TRFO_06598"/>